<name>A0A2K8QVI7_9GAMM</name>
<dbReference type="RefSeq" id="WP_100850520.1">
    <property type="nucleotide sequence ID" value="NZ_BMJF01000027.1"/>
</dbReference>
<keyword evidence="3" id="KW-1185">Reference proteome</keyword>
<organism evidence="2 3">
    <name type="scientific">Dickeya fangzhongdai</name>
    <dbReference type="NCBI Taxonomy" id="1778540"/>
    <lineage>
        <taxon>Bacteria</taxon>
        <taxon>Pseudomonadati</taxon>
        <taxon>Pseudomonadota</taxon>
        <taxon>Gammaproteobacteria</taxon>
        <taxon>Enterobacterales</taxon>
        <taxon>Pectobacteriaceae</taxon>
        <taxon>Dickeya</taxon>
    </lineage>
</organism>
<reference evidence="3" key="1">
    <citation type="journal article" date="2018" name="Genome Announc.">
        <title>Complete genome sequence of a Dickeya fangzhongdai type strain causing bleeding canker of pear tree trunks.</title>
        <authorList>
            <person name="Zhao Y."/>
            <person name="Tian Y."/>
            <person name="Li X."/>
            <person name="Hu B."/>
        </authorList>
    </citation>
    <scope>NUCLEOTIDE SEQUENCE [LARGE SCALE GENOMIC DNA]</scope>
    <source>
        <strain evidence="3">DSM 101947</strain>
    </source>
</reference>
<proteinExistence type="predicted"/>
<evidence type="ECO:0000313" key="2">
    <source>
        <dbReference type="EMBL" id="ATZ96790.1"/>
    </source>
</evidence>
<accession>A0A2K8QVI7</accession>
<gene>
    <name evidence="2" type="ORF">CVE23_22555</name>
</gene>
<dbReference type="GeneID" id="66567104"/>
<dbReference type="AlphaFoldDB" id="A0A2K8QVI7"/>
<geneLocation type="plasmid" evidence="3">
    <name>pjs5</name>
</geneLocation>
<dbReference type="InterPro" id="IPR032359">
    <property type="entry name" value="KwaB-like"/>
</dbReference>
<evidence type="ECO:0000313" key="3">
    <source>
        <dbReference type="Proteomes" id="UP000231901"/>
    </source>
</evidence>
<evidence type="ECO:0000256" key="1">
    <source>
        <dbReference type="SAM" id="MobiDB-lite"/>
    </source>
</evidence>
<dbReference type="EMBL" id="CP025004">
    <property type="protein sequence ID" value="ATZ96790.1"/>
    <property type="molecule type" value="Genomic_DNA"/>
</dbReference>
<dbReference type="Proteomes" id="UP000231901">
    <property type="component" value="Plasmid pJS5"/>
</dbReference>
<keyword evidence="2" id="KW-0614">Plasmid</keyword>
<feature type="compositionally biased region" description="Low complexity" evidence="1">
    <location>
        <begin position="366"/>
        <end position="381"/>
    </location>
</feature>
<dbReference type="KEGG" id="dfn:CVE23_22555"/>
<protein>
    <submittedName>
        <fullName evidence="2">DUF4868 domain-containing protein</fullName>
    </submittedName>
</protein>
<sequence>MAEEKLDLSELHHDAQKASELSSYYSHFDTKVEDFDLHVYFNFRHKIKGGDGKYRYEYRVAKIDDTTVLKESIKDNVITKTLNDLSSGGVAVSDIKQLSDRASTISFLEDAKSYKDEQMSFLTGIIFDKGFGGDGDIPVVNFEKFDKISKVDSIVFVLRKGDKCITIYKKQYPIQNLTKQKNHYFSYSKDTLSKIDTDMISIDGKASIVFVKGTAYIYDQDVFEKFFGYKKWIKKVAGEFVSEMKQKFSSIVDFGKVTDRLEKESADADAFSRKLARIYNNKDLRASFNTVTPEKISDFLVGNEYFARLLKYKSAEEPLEVSTHDQQEAFILIVSEGVLRSLITGFDYLSPAAKRKIATGQTAQKPSSVVTSIPSSASDAA</sequence>
<feature type="region of interest" description="Disordered" evidence="1">
    <location>
        <begin position="359"/>
        <end position="381"/>
    </location>
</feature>
<dbReference type="Pfam" id="PF16162">
    <property type="entry name" value="KwaB"/>
    <property type="match status" value="1"/>
</dbReference>